<dbReference type="Pfam" id="PF13358">
    <property type="entry name" value="DDE_3"/>
    <property type="match status" value="1"/>
</dbReference>
<dbReference type="GO" id="GO:0003676">
    <property type="term" value="F:nucleic acid binding"/>
    <property type="evidence" value="ECO:0007669"/>
    <property type="project" value="InterPro"/>
</dbReference>
<evidence type="ECO:0000259" key="1">
    <source>
        <dbReference type="Pfam" id="PF13358"/>
    </source>
</evidence>
<dbReference type="InterPro" id="IPR036397">
    <property type="entry name" value="RNaseH_sf"/>
</dbReference>
<feature type="domain" description="Tc1-like transposase DDE" evidence="1">
    <location>
        <begin position="3"/>
        <end position="152"/>
    </location>
</feature>
<dbReference type="Proteomes" id="UP000277766">
    <property type="component" value="Unassembled WGS sequence"/>
</dbReference>
<name>A0A431VCJ4_9DEIO</name>
<dbReference type="Gene3D" id="3.30.420.10">
    <property type="entry name" value="Ribonuclease H-like superfamily/Ribonuclease H"/>
    <property type="match status" value="1"/>
</dbReference>
<reference evidence="2 3" key="1">
    <citation type="submission" date="2018-12" db="EMBL/GenBank/DDBJ databases">
        <title>Deinococcus radiophilus ATCC 27603 genome sequencing and assembly.</title>
        <authorList>
            <person name="Maclea K.S."/>
            <person name="Maynard C.R."/>
        </authorList>
    </citation>
    <scope>NUCLEOTIDE SEQUENCE [LARGE SCALE GENOMIC DNA]</scope>
    <source>
        <strain evidence="2 3">ATCC 27603</strain>
    </source>
</reference>
<dbReference type="AlphaFoldDB" id="A0A431VCJ4"/>
<sequence length="164" mass="18638">MKLLFLDEAAIWLTQPNTYSWRPIQQPLRVPTSKARGIRARLNLMGVVEYGSGTVFYREIEGNTTGQAVVDFIEVLAADANPECPTVVLVDRASVHTCSAVNQQRKRWQDLGLIIAHLPAYSPELNDMEPQWRHLKYQELPERHYQNKTDLRRAVGGANWGIAI</sequence>
<proteinExistence type="predicted"/>
<keyword evidence="3" id="KW-1185">Reference proteome</keyword>
<gene>
    <name evidence="2" type="ORF">EJ104_13855</name>
</gene>
<dbReference type="InterPro" id="IPR038717">
    <property type="entry name" value="Tc1-like_DDE_dom"/>
</dbReference>
<dbReference type="EMBL" id="RXPE01000086">
    <property type="protein sequence ID" value="RTR16542.1"/>
    <property type="molecule type" value="Genomic_DNA"/>
</dbReference>
<protein>
    <recommendedName>
        <fullName evidence="1">Tc1-like transposase DDE domain-containing protein</fullName>
    </recommendedName>
</protein>
<dbReference type="OrthoDB" id="64529at2"/>
<dbReference type="RefSeq" id="WP_083801527.1">
    <property type="nucleotide sequence ID" value="NZ_CP086380.1"/>
</dbReference>
<evidence type="ECO:0000313" key="3">
    <source>
        <dbReference type="Proteomes" id="UP000277766"/>
    </source>
</evidence>
<accession>A0A431VCJ4</accession>
<evidence type="ECO:0000313" key="2">
    <source>
        <dbReference type="EMBL" id="RTR16542.1"/>
    </source>
</evidence>
<organism evidence="2 3">
    <name type="scientific">Deinococcus radiophilus</name>
    <dbReference type="NCBI Taxonomy" id="32062"/>
    <lineage>
        <taxon>Bacteria</taxon>
        <taxon>Thermotogati</taxon>
        <taxon>Deinococcota</taxon>
        <taxon>Deinococci</taxon>
        <taxon>Deinococcales</taxon>
        <taxon>Deinococcaceae</taxon>
        <taxon>Deinococcus</taxon>
    </lineage>
</organism>
<comment type="caution">
    <text evidence="2">The sequence shown here is derived from an EMBL/GenBank/DDBJ whole genome shotgun (WGS) entry which is preliminary data.</text>
</comment>